<proteinExistence type="predicted"/>
<sequence length="109" mass="12776">MIEGGEFNKDWLIKVDRLNFTYPDSNRRILNNVSFEIKVGDRIWIRGKNSTGKTTLLKLLSSDLESDSVEYADGLKIAKVDQKTTWTEGMVKEVFYQLERVDKENFKYF</sequence>
<dbReference type="Gene3D" id="3.40.50.300">
    <property type="entry name" value="P-loop containing nucleotide triphosphate hydrolases"/>
    <property type="match status" value="1"/>
</dbReference>
<keyword evidence="1" id="KW-0677">Repeat</keyword>
<reference evidence="3" key="1">
    <citation type="submission" date="2020-08" db="EMBL/GenBank/DDBJ databases">
        <title>Genome public.</title>
        <authorList>
            <person name="Liu C."/>
            <person name="Sun Q."/>
        </authorList>
    </citation>
    <scope>NUCLEOTIDE SEQUENCE</scope>
    <source>
        <strain evidence="3">NSJ-12</strain>
    </source>
</reference>
<evidence type="ECO:0000256" key="1">
    <source>
        <dbReference type="ARBA" id="ARBA00022737"/>
    </source>
</evidence>
<protein>
    <submittedName>
        <fullName evidence="3">ATP-binding cassette domain-containing protein</fullName>
    </submittedName>
</protein>
<dbReference type="Pfam" id="PF00005">
    <property type="entry name" value="ABC_tran"/>
    <property type="match status" value="1"/>
</dbReference>
<evidence type="ECO:0000259" key="2">
    <source>
        <dbReference type="Pfam" id="PF00005"/>
    </source>
</evidence>
<dbReference type="GO" id="GO:0016887">
    <property type="term" value="F:ATP hydrolysis activity"/>
    <property type="evidence" value="ECO:0007669"/>
    <property type="project" value="InterPro"/>
</dbReference>
<dbReference type="SUPFAM" id="SSF52540">
    <property type="entry name" value="P-loop containing nucleoside triphosphate hydrolases"/>
    <property type="match status" value="1"/>
</dbReference>
<keyword evidence="4" id="KW-1185">Reference proteome</keyword>
<keyword evidence="3" id="KW-0547">Nucleotide-binding</keyword>
<keyword evidence="3" id="KW-0067">ATP-binding</keyword>
<gene>
    <name evidence="3" type="ORF">H8718_14670</name>
</gene>
<dbReference type="AlphaFoldDB" id="A0A926IEG2"/>
<dbReference type="Proteomes" id="UP000655830">
    <property type="component" value="Unassembled WGS sequence"/>
</dbReference>
<name>A0A926IEG2_9FIRM</name>
<comment type="caution">
    <text evidence="3">The sequence shown here is derived from an EMBL/GenBank/DDBJ whole genome shotgun (WGS) entry which is preliminary data.</text>
</comment>
<dbReference type="InterPro" id="IPR003439">
    <property type="entry name" value="ABC_transporter-like_ATP-bd"/>
</dbReference>
<feature type="domain" description="ABC transporter" evidence="2">
    <location>
        <begin position="30"/>
        <end position="79"/>
    </location>
</feature>
<dbReference type="EMBL" id="JACRSY010000027">
    <property type="protein sequence ID" value="MBC8580762.1"/>
    <property type="molecule type" value="Genomic_DNA"/>
</dbReference>
<organism evidence="3 4">
    <name type="scientific">Zhenhengia yiwuensis</name>
    <dbReference type="NCBI Taxonomy" id="2763666"/>
    <lineage>
        <taxon>Bacteria</taxon>
        <taxon>Bacillati</taxon>
        <taxon>Bacillota</taxon>
        <taxon>Clostridia</taxon>
        <taxon>Lachnospirales</taxon>
        <taxon>Lachnospiraceae</taxon>
        <taxon>Zhenhengia</taxon>
    </lineage>
</organism>
<dbReference type="RefSeq" id="WP_249333473.1">
    <property type="nucleotide sequence ID" value="NZ_JACRSY010000027.1"/>
</dbReference>
<dbReference type="PANTHER" id="PTHR19211">
    <property type="entry name" value="ATP-BINDING TRANSPORT PROTEIN-RELATED"/>
    <property type="match status" value="1"/>
</dbReference>
<evidence type="ECO:0000313" key="3">
    <source>
        <dbReference type="EMBL" id="MBC8580762.1"/>
    </source>
</evidence>
<dbReference type="InterPro" id="IPR027417">
    <property type="entry name" value="P-loop_NTPase"/>
</dbReference>
<evidence type="ECO:0000313" key="4">
    <source>
        <dbReference type="Proteomes" id="UP000655830"/>
    </source>
</evidence>
<accession>A0A926IEG2</accession>
<dbReference type="GO" id="GO:0005524">
    <property type="term" value="F:ATP binding"/>
    <property type="evidence" value="ECO:0007669"/>
    <property type="project" value="UniProtKB-KW"/>
</dbReference>
<dbReference type="InterPro" id="IPR050611">
    <property type="entry name" value="ABCF"/>
</dbReference>